<keyword evidence="1" id="KW-0812">Transmembrane</keyword>
<keyword evidence="1" id="KW-1133">Transmembrane helix</keyword>
<proteinExistence type="predicted"/>
<dbReference type="GeneID" id="39745241"/>
<evidence type="ECO:0000256" key="1">
    <source>
        <dbReference type="SAM" id="Phobius"/>
    </source>
</evidence>
<evidence type="ECO:0000313" key="3">
    <source>
        <dbReference type="Proteomes" id="UP000195521"/>
    </source>
</evidence>
<keyword evidence="1" id="KW-0472">Membrane</keyword>
<dbReference type="EMBL" id="BDQF01000316">
    <property type="protein sequence ID" value="GAW84433.1"/>
    <property type="molecule type" value="Genomic_DNA"/>
</dbReference>
<reference evidence="3" key="1">
    <citation type="submission" date="2017-04" db="EMBL/GenBank/DDBJ databases">
        <title>Plasmodium gonderi genome.</title>
        <authorList>
            <person name="Arisue N."/>
            <person name="Honma H."/>
            <person name="Kawai S."/>
            <person name="Tougan T."/>
            <person name="Tanabe K."/>
            <person name="Horii T."/>
        </authorList>
    </citation>
    <scope>NUCLEOTIDE SEQUENCE [LARGE SCALE GENOMIC DNA]</scope>
    <source>
        <strain evidence="3">ATCC 30045</strain>
    </source>
</reference>
<sequence>MSAQYSELHKVQFDKIFHRYHSDYNALKDMYMHDEIHNHLVYSCQQFCNETLNIYEMSKCSFYLHCIYLGKYLYHTRNTDGDERERRCKYFSYKLMLEKNNKSLKCNNVADCYSKMFKYMEDRKLRSLSDLMNCKNHDENIEDDIFQIFHELDKLYDKIKLVEWGNSSEGAQREIINIYKELSKKGHDEKISSLISALNAFKETYDMKINSCNYRNEYLRLPVYRPVKSRDNESEQLLLQVNISAKSEVTTPETQKLINHGTGDIVGMLSLTIAIISTILIMYKKNLFTSKIFFLSYGCQYTPYFSFIRQMIRKIMRMKNKKSNKQLNLINTFEHTYNNLNDNNYRIIYSSQEKH</sequence>
<dbReference type="AlphaFoldDB" id="A0A1Y1JVP0"/>
<organism evidence="2 3">
    <name type="scientific">Plasmodium gonderi</name>
    <dbReference type="NCBI Taxonomy" id="77519"/>
    <lineage>
        <taxon>Eukaryota</taxon>
        <taxon>Sar</taxon>
        <taxon>Alveolata</taxon>
        <taxon>Apicomplexa</taxon>
        <taxon>Aconoidasida</taxon>
        <taxon>Haemosporida</taxon>
        <taxon>Plasmodiidae</taxon>
        <taxon>Plasmodium</taxon>
        <taxon>Plasmodium (Plasmodium)</taxon>
    </lineage>
</organism>
<feature type="transmembrane region" description="Helical" evidence="1">
    <location>
        <begin position="265"/>
        <end position="283"/>
    </location>
</feature>
<dbReference type="Proteomes" id="UP000195521">
    <property type="component" value="Unassembled WGS sequence"/>
</dbReference>
<accession>A0A1Y1JVP0</accession>
<evidence type="ECO:0000313" key="2">
    <source>
        <dbReference type="EMBL" id="GAW84433.1"/>
    </source>
</evidence>
<keyword evidence="3" id="KW-1185">Reference proteome</keyword>
<comment type="caution">
    <text evidence="2">The sequence shown here is derived from an EMBL/GenBank/DDBJ whole genome shotgun (WGS) entry which is preliminary data.</text>
</comment>
<protein>
    <submittedName>
        <fullName evidence="2">Variable surface protein</fullName>
    </submittedName>
</protein>
<feature type="transmembrane region" description="Helical" evidence="1">
    <location>
        <begin position="295"/>
        <end position="312"/>
    </location>
</feature>
<name>A0A1Y1JVP0_PLAGO</name>
<gene>
    <name evidence="2" type="ORF">PGO_002950</name>
</gene>
<dbReference type="RefSeq" id="XP_028547022.1">
    <property type="nucleotide sequence ID" value="XM_028691221.1"/>
</dbReference>